<protein>
    <recommendedName>
        <fullName evidence="2">F-box domain-containing protein</fullName>
    </recommendedName>
</protein>
<dbReference type="Gramene" id="Pp3c9_8080V3.2">
    <property type="protein sequence ID" value="Pp3c9_8080V3.2"/>
    <property type="gene ID" value="Pp3c9_8080"/>
</dbReference>
<dbReference type="PANTHER" id="PTHR34049:SF1">
    <property type="entry name" value="F-BOX PROTEIN SKIP27"/>
    <property type="match status" value="1"/>
</dbReference>
<accession>A0A2K1K2G3</accession>
<dbReference type="PROSITE" id="PS50181">
    <property type="entry name" value="FBOX"/>
    <property type="match status" value="1"/>
</dbReference>
<dbReference type="InterPro" id="IPR045286">
    <property type="entry name" value="FBS1-like"/>
</dbReference>
<name>A0A2K1K2G3_PHYPA</name>
<dbReference type="EnsemblPlants" id="Pp3c9_8080V3.3">
    <property type="protein sequence ID" value="Pp3c9_8080V3.3"/>
    <property type="gene ID" value="Pp3c9_8080"/>
</dbReference>
<dbReference type="EMBL" id="ABEU02000009">
    <property type="protein sequence ID" value="PNR47960.1"/>
    <property type="molecule type" value="Genomic_DNA"/>
</dbReference>
<reference evidence="4" key="3">
    <citation type="submission" date="2020-12" db="UniProtKB">
        <authorList>
            <consortium name="EnsemblPlants"/>
        </authorList>
    </citation>
    <scope>IDENTIFICATION</scope>
</reference>
<proteinExistence type="predicted"/>
<feature type="compositionally biased region" description="Basic and acidic residues" evidence="1">
    <location>
        <begin position="24"/>
        <end position="41"/>
    </location>
</feature>
<dbReference type="InterPro" id="IPR036047">
    <property type="entry name" value="F-box-like_dom_sf"/>
</dbReference>
<dbReference type="EnsemblPlants" id="Pp3c9_8080V3.2">
    <property type="protein sequence ID" value="Pp3c9_8080V3.2"/>
    <property type="gene ID" value="Pp3c9_8080"/>
</dbReference>
<evidence type="ECO:0000313" key="3">
    <source>
        <dbReference type="EMBL" id="PNR47960.1"/>
    </source>
</evidence>
<sequence length="317" mass="35862">MDFRSSKRTRSSSRRTVNDCSPKVSEHHPKGDADLKTENTQKKTGKRKVVRRLRSVQLANLVDDPKKPRTPCTTIGRKRVVGDTTVSRRPLFADVESGNNVNFSTPPARSPIPTMQRFGPSCPLRKKLLASRTPLTPAAHLTVLQSPMRESEIQLSAESPLERLPVELLVYIVCRLRHDQLKPVFHVCRRLQQAVKIARQWYFNYNTPDHDRQKTVGLCTPRRHQDLYLNVSEAPGGGLNVHPLTPQAPRHAPKPLHSRIPLADLNQLVAPLFQEPSDTPHKPQELSRPAYRGVASHRVLFNEEELCEAIAQQTLKT</sequence>
<dbReference type="KEGG" id="ppp:112286428"/>
<dbReference type="Proteomes" id="UP000006727">
    <property type="component" value="Chromosome 9"/>
</dbReference>
<dbReference type="Gramene" id="Pp3c9_8080V3.1">
    <property type="protein sequence ID" value="Pp3c9_8080V3.1"/>
    <property type="gene ID" value="Pp3c9_8080"/>
</dbReference>
<evidence type="ECO:0000313" key="4">
    <source>
        <dbReference type="EnsemblPlants" id="Pp3c9_8080V3.1"/>
    </source>
</evidence>
<dbReference type="InterPro" id="IPR001810">
    <property type="entry name" value="F-box_dom"/>
</dbReference>
<dbReference type="RefSeq" id="XP_024384068.1">
    <property type="nucleotide sequence ID" value="XM_024528300.2"/>
</dbReference>
<reference evidence="3 5" key="1">
    <citation type="journal article" date="2008" name="Science">
        <title>The Physcomitrella genome reveals evolutionary insights into the conquest of land by plants.</title>
        <authorList>
            <person name="Rensing S."/>
            <person name="Lang D."/>
            <person name="Zimmer A."/>
            <person name="Terry A."/>
            <person name="Salamov A."/>
            <person name="Shapiro H."/>
            <person name="Nishiyama T."/>
            <person name="Perroud P.-F."/>
            <person name="Lindquist E."/>
            <person name="Kamisugi Y."/>
            <person name="Tanahashi T."/>
            <person name="Sakakibara K."/>
            <person name="Fujita T."/>
            <person name="Oishi K."/>
            <person name="Shin-I T."/>
            <person name="Kuroki Y."/>
            <person name="Toyoda A."/>
            <person name="Suzuki Y."/>
            <person name="Hashimoto A."/>
            <person name="Yamaguchi K."/>
            <person name="Sugano A."/>
            <person name="Kohara Y."/>
            <person name="Fujiyama A."/>
            <person name="Anterola A."/>
            <person name="Aoki S."/>
            <person name="Ashton N."/>
            <person name="Barbazuk W.B."/>
            <person name="Barker E."/>
            <person name="Bennetzen J."/>
            <person name="Bezanilla M."/>
            <person name="Blankenship R."/>
            <person name="Cho S.H."/>
            <person name="Dutcher S."/>
            <person name="Estelle M."/>
            <person name="Fawcett J.A."/>
            <person name="Gundlach H."/>
            <person name="Hanada K."/>
            <person name="Heyl A."/>
            <person name="Hicks K.A."/>
            <person name="Hugh J."/>
            <person name="Lohr M."/>
            <person name="Mayer K."/>
            <person name="Melkozernov A."/>
            <person name="Murata T."/>
            <person name="Nelson D."/>
            <person name="Pils B."/>
            <person name="Prigge M."/>
            <person name="Reiss B."/>
            <person name="Renner T."/>
            <person name="Rombauts S."/>
            <person name="Rushton P."/>
            <person name="Sanderfoot A."/>
            <person name="Schween G."/>
            <person name="Shiu S.-H."/>
            <person name="Stueber K."/>
            <person name="Theodoulou F.L."/>
            <person name="Tu H."/>
            <person name="Van de Peer Y."/>
            <person name="Verrier P.J."/>
            <person name="Waters E."/>
            <person name="Wood A."/>
            <person name="Yang L."/>
            <person name="Cove D."/>
            <person name="Cuming A."/>
            <person name="Hasebe M."/>
            <person name="Lucas S."/>
            <person name="Mishler D.B."/>
            <person name="Reski R."/>
            <person name="Grigoriev I."/>
            <person name="Quatrano R.S."/>
            <person name="Boore J.L."/>
        </authorList>
    </citation>
    <scope>NUCLEOTIDE SEQUENCE [LARGE SCALE GENOMIC DNA]</scope>
    <source>
        <strain evidence="4 5">cv. Gransden 2004</strain>
    </source>
</reference>
<evidence type="ECO:0000313" key="5">
    <source>
        <dbReference type="Proteomes" id="UP000006727"/>
    </source>
</evidence>
<dbReference type="AlphaFoldDB" id="A0A2K1K2G3"/>
<evidence type="ECO:0000256" key="1">
    <source>
        <dbReference type="SAM" id="MobiDB-lite"/>
    </source>
</evidence>
<dbReference type="GeneID" id="112286428"/>
<feature type="compositionally biased region" description="Basic residues" evidence="1">
    <location>
        <begin position="1"/>
        <end position="13"/>
    </location>
</feature>
<dbReference type="OrthoDB" id="514005at2759"/>
<feature type="domain" description="F-box" evidence="2">
    <location>
        <begin position="158"/>
        <end position="204"/>
    </location>
</feature>
<keyword evidence="5" id="KW-1185">Reference proteome</keyword>
<dbReference type="EnsemblPlants" id="Pp3c9_8080V3.1">
    <property type="protein sequence ID" value="Pp3c9_8080V3.1"/>
    <property type="gene ID" value="Pp3c9_8080"/>
</dbReference>
<reference evidence="3 5" key="2">
    <citation type="journal article" date="2018" name="Plant J.">
        <title>The Physcomitrella patens chromosome-scale assembly reveals moss genome structure and evolution.</title>
        <authorList>
            <person name="Lang D."/>
            <person name="Ullrich K.K."/>
            <person name="Murat F."/>
            <person name="Fuchs J."/>
            <person name="Jenkins J."/>
            <person name="Haas F.B."/>
            <person name="Piednoel M."/>
            <person name="Gundlach H."/>
            <person name="Van Bel M."/>
            <person name="Meyberg R."/>
            <person name="Vives C."/>
            <person name="Morata J."/>
            <person name="Symeonidi A."/>
            <person name="Hiss M."/>
            <person name="Muchero W."/>
            <person name="Kamisugi Y."/>
            <person name="Saleh O."/>
            <person name="Blanc G."/>
            <person name="Decker E.L."/>
            <person name="van Gessel N."/>
            <person name="Grimwood J."/>
            <person name="Hayes R.D."/>
            <person name="Graham S.W."/>
            <person name="Gunter L.E."/>
            <person name="McDaniel S.F."/>
            <person name="Hoernstein S.N.W."/>
            <person name="Larsson A."/>
            <person name="Li F.W."/>
            <person name="Perroud P.F."/>
            <person name="Phillips J."/>
            <person name="Ranjan P."/>
            <person name="Rokshar D.S."/>
            <person name="Rothfels C.J."/>
            <person name="Schneider L."/>
            <person name="Shu S."/>
            <person name="Stevenson D.W."/>
            <person name="Thummler F."/>
            <person name="Tillich M."/>
            <person name="Villarreal Aguilar J.C."/>
            <person name="Widiez T."/>
            <person name="Wong G.K."/>
            <person name="Wymore A."/>
            <person name="Zhang Y."/>
            <person name="Zimmer A.D."/>
            <person name="Quatrano R.S."/>
            <person name="Mayer K.F.X."/>
            <person name="Goodstein D."/>
            <person name="Casacuberta J.M."/>
            <person name="Vandepoele K."/>
            <person name="Reski R."/>
            <person name="Cuming A.C."/>
            <person name="Tuskan G.A."/>
            <person name="Maumus F."/>
            <person name="Salse J."/>
            <person name="Schmutz J."/>
            <person name="Rensing S.A."/>
        </authorList>
    </citation>
    <scope>NUCLEOTIDE SEQUENCE [LARGE SCALE GENOMIC DNA]</scope>
    <source>
        <strain evidence="4 5">cv. Gransden 2004</strain>
    </source>
</reference>
<dbReference type="SUPFAM" id="SSF81383">
    <property type="entry name" value="F-box domain"/>
    <property type="match status" value="1"/>
</dbReference>
<dbReference type="OMA" id="KIARQWY"/>
<evidence type="ECO:0000259" key="2">
    <source>
        <dbReference type="PROSITE" id="PS50181"/>
    </source>
</evidence>
<organism evidence="3">
    <name type="scientific">Physcomitrium patens</name>
    <name type="common">Spreading-leaved earth moss</name>
    <name type="synonym">Physcomitrella patens</name>
    <dbReference type="NCBI Taxonomy" id="3218"/>
    <lineage>
        <taxon>Eukaryota</taxon>
        <taxon>Viridiplantae</taxon>
        <taxon>Streptophyta</taxon>
        <taxon>Embryophyta</taxon>
        <taxon>Bryophyta</taxon>
        <taxon>Bryophytina</taxon>
        <taxon>Bryopsida</taxon>
        <taxon>Funariidae</taxon>
        <taxon>Funariales</taxon>
        <taxon>Funariaceae</taxon>
        <taxon>Physcomitrium</taxon>
    </lineage>
</organism>
<gene>
    <name evidence="4" type="primary">LOC112286428</name>
    <name evidence="3" type="ORF">PHYPA_012433</name>
</gene>
<dbReference type="Gramene" id="Pp3c9_8080V3.3">
    <property type="protein sequence ID" value="Pp3c9_8080V3.3"/>
    <property type="gene ID" value="Pp3c9_8080"/>
</dbReference>
<dbReference type="FunCoup" id="A0A2K1K2G3">
    <property type="interactions" value="729"/>
</dbReference>
<dbReference type="PaxDb" id="3218-PP1S24_241V6.1"/>
<dbReference type="PANTHER" id="PTHR34049">
    <property type="entry name" value="F-BOX PROTEIN SKIP27"/>
    <property type="match status" value="1"/>
</dbReference>
<feature type="region of interest" description="Disordered" evidence="1">
    <location>
        <begin position="1"/>
        <end position="48"/>
    </location>
</feature>